<keyword evidence="4" id="KW-1185">Reference proteome</keyword>
<dbReference type="PANTHER" id="PTHR47435">
    <property type="entry name" value="KELCH REPEAT PROTEIN (AFU_ORTHOLOGUE AFUA_5G12780)"/>
    <property type="match status" value="1"/>
</dbReference>
<dbReference type="SUPFAM" id="SSF117281">
    <property type="entry name" value="Kelch motif"/>
    <property type="match status" value="1"/>
</dbReference>
<dbReference type="InterPro" id="IPR015915">
    <property type="entry name" value="Kelch-typ_b-propeller"/>
</dbReference>
<comment type="caution">
    <text evidence="3">The sequence shown here is derived from an EMBL/GenBank/DDBJ whole genome shotgun (WGS) entry which is preliminary data.</text>
</comment>
<dbReference type="EMBL" id="JBBPEH010000003">
    <property type="protein sequence ID" value="KAK7541189.1"/>
    <property type="molecule type" value="Genomic_DNA"/>
</dbReference>
<sequence length="345" mass="37134">MPLVSGTWNRLLQVDALRRSSQALVALSDKVAVFGGEIRPRQPVDNHVHIIPIGNAGEAPIRSVKSEGTSPSPRVGTAAISLKDELFLFSGRGGEAMAPIEEHGALWSFDTASFKWSLITPADSEAPFPPARSYHALGSDGNGTIFLHAGCPEAGRLSDLWSFTLSTRSWKKLADAPDPPRGGTSIAFLDGKLYRMNGFDGKTEQGGTLDVYYPKTNSWSSIEFPPDGHHGPEPRSVAALLAVYVAQGPSLLTLFGERDPSPLGHMGAGKMLDDAWLFDLGSEKWSKIQISGAEKNVSESCNPQARGWFSATVQNAEPPTTVFVHGGLGEDNERLGDLWRLDFGP</sequence>
<evidence type="ECO:0000256" key="2">
    <source>
        <dbReference type="ARBA" id="ARBA00023004"/>
    </source>
</evidence>
<evidence type="ECO:0000313" key="4">
    <source>
        <dbReference type="Proteomes" id="UP001360953"/>
    </source>
</evidence>
<gene>
    <name evidence="3" type="ORF">J3D65DRAFT_270182</name>
</gene>
<evidence type="ECO:0000256" key="1">
    <source>
        <dbReference type="ARBA" id="ARBA00022737"/>
    </source>
</evidence>
<evidence type="ECO:0000313" key="3">
    <source>
        <dbReference type="EMBL" id="KAK7541189.1"/>
    </source>
</evidence>
<evidence type="ECO:0008006" key="5">
    <source>
        <dbReference type="Google" id="ProtNLM"/>
    </source>
</evidence>
<dbReference type="Proteomes" id="UP001360953">
    <property type="component" value="Unassembled WGS sequence"/>
</dbReference>
<keyword evidence="2" id="KW-0408">Iron</keyword>
<accession>A0ABR1M2H8</accession>
<protein>
    <recommendedName>
        <fullName evidence="5">Kelch repeat protein</fullName>
    </recommendedName>
</protein>
<reference evidence="3 4" key="1">
    <citation type="submission" date="2024-04" db="EMBL/GenBank/DDBJ databases">
        <title>Phyllosticta paracitricarpa is synonymous to the EU quarantine fungus P. citricarpa based on phylogenomic analyses.</title>
        <authorList>
            <consortium name="Lawrence Berkeley National Laboratory"/>
            <person name="Van ingen-buijs V.A."/>
            <person name="Van westerhoven A.C."/>
            <person name="Haridas S."/>
            <person name="Skiadas P."/>
            <person name="Martin F."/>
            <person name="Groenewald J.Z."/>
            <person name="Crous P.W."/>
            <person name="Seidl M.F."/>
        </authorList>
    </citation>
    <scope>NUCLEOTIDE SEQUENCE [LARGE SCALE GENOMIC DNA]</scope>
    <source>
        <strain evidence="3 4">CPC 17464</strain>
    </source>
</reference>
<dbReference type="Pfam" id="PF24681">
    <property type="entry name" value="Kelch_KLHDC2_KLHL20_DRC7"/>
    <property type="match status" value="1"/>
</dbReference>
<name>A0ABR1M2H8_9PEZI</name>
<dbReference type="PANTHER" id="PTHR47435:SF4">
    <property type="entry name" value="KELCH REPEAT PROTEIN (AFU_ORTHOLOGUE AFUA_5G12780)"/>
    <property type="match status" value="1"/>
</dbReference>
<dbReference type="GeneID" id="92027861"/>
<dbReference type="Gene3D" id="2.120.10.80">
    <property type="entry name" value="Kelch-type beta propeller"/>
    <property type="match status" value="1"/>
</dbReference>
<proteinExistence type="predicted"/>
<dbReference type="RefSeq" id="XP_066658120.1">
    <property type="nucleotide sequence ID" value="XM_066794955.1"/>
</dbReference>
<organism evidence="3 4">
    <name type="scientific">Phyllosticta citribraziliensis</name>
    <dbReference type="NCBI Taxonomy" id="989973"/>
    <lineage>
        <taxon>Eukaryota</taxon>
        <taxon>Fungi</taxon>
        <taxon>Dikarya</taxon>
        <taxon>Ascomycota</taxon>
        <taxon>Pezizomycotina</taxon>
        <taxon>Dothideomycetes</taxon>
        <taxon>Dothideomycetes incertae sedis</taxon>
        <taxon>Botryosphaeriales</taxon>
        <taxon>Phyllostictaceae</taxon>
        <taxon>Phyllosticta</taxon>
    </lineage>
</organism>
<keyword evidence="1" id="KW-0677">Repeat</keyword>